<feature type="region of interest" description="Disordered" evidence="1">
    <location>
        <begin position="170"/>
        <end position="189"/>
    </location>
</feature>
<name>A0A9D5C9F1_9LILI</name>
<feature type="region of interest" description="Disordered" evidence="1">
    <location>
        <begin position="380"/>
        <end position="438"/>
    </location>
</feature>
<evidence type="ECO:0000313" key="2">
    <source>
        <dbReference type="EMBL" id="KAJ0968968.1"/>
    </source>
</evidence>
<sequence>MTPLGHRSNMRRKGTLGGVQSVQGKRKTLKAQGLQGRRKGKTYAPGSPPRRSLELAGRRQGFKLQTNPRTGPCNTFAQRSGGGMRRVDQRSLTAVERQTRHLCAPVQIVRGLEAGSGSKGTHAIVLGDRDNGTKMGTHAAELEHGAHPSESLCKARGTQHGINECEEKSCGMQGNSKGPKPGSTNTKHAHQEAHVNALNLTIEGGSNELHSEMTPLGPAYDTGLELENELVYVSDVSDELTNEMENPSTHSTYSCPQHTHHQANPPNTSNHTQVNPMDNDAPHQNLNENDAPQEIDDTQEKLKENEVPHDIIITSTMQTHGDQIIRQLEVKQPTDGPINIIHLGDGCTIDLSTTKPRRIKGGWIFVTDDEWKTISEWEKQHQKMKTPDAPNTSVAPTIILRPRGRPKKYTQENQKPANRKKTKTNKKPTTSNGEHEDALTQGMNLTLFPVPLTLTEWPSREMMSAAAIVGMDPQGQTGEDMDTYIAHMRNLEVERVHMGTRGDK</sequence>
<keyword evidence="3" id="KW-1185">Reference proteome</keyword>
<dbReference type="EMBL" id="JAGGNH010000006">
    <property type="protein sequence ID" value="KAJ0968968.1"/>
    <property type="molecule type" value="Genomic_DNA"/>
</dbReference>
<evidence type="ECO:0000256" key="1">
    <source>
        <dbReference type="SAM" id="MobiDB-lite"/>
    </source>
</evidence>
<dbReference type="AlphaFoldDB" id="A0A9D5C9F1"/>
<proteinExistence type="predicted"/>
<feature type="compositionally biased region" description="Polar residues" evidence="1">
    <location>
        <begin position="243"/>
        <end position="290"/>
    </location>
</feature>
<comment type="caution">
    <text evidence="2">The sequence shown here is derived from an EMBL/GenBank/DDBJ whole genome shotgun (WGS) entry which is preliminary data.</text>
</comment>
<evidence type="ECO:0000313" key="3">
    <source>
        <dbReference type="Proteomes" id="UP001085076"/>
    </source>
</evidence>
<feature type="region of interest" description="Disordered" evidence="1">
    <location>
        <begin position="239"/>
        <end position="291"/>
    </location>
</feature>
<feature type="compositionally biased region" description="Basic residues" evidence="1">
    <location>
        <begin position="417"/>
        <end position="426"/>
    </location>
</feature>
<protein>
    <submittedName>
        <fullName evidence="2">Uncharacterized protein</fullName>
    </submittedName>
</protein>
<feature type="compositionally biased region" description="Polar residues" evidence="1">
    <location>
        <begin position="63"/>
        <end position="78"/>
    </location>
</feature>
<gene>
    <name evidence="2" type="ORF">J5N97_021845</name>
</gene>
<reference evidence="2" key="1">
    <citation type="submission" date="2021-03" db="EMBL/GenBank/DDBJ databases">
        <authorList>
            <person name="Li Z."/>
            <person name="Yang C."/>
        </authorList>
    </citation>
    <scope>NUCLEOTIDE SEQUENCE</scope>
    <source>
        <strain evidence="2">Dzin_1.0</strain>
        <tissue evidence="2">Leaf</tissue>
    </source>
</reference>
<feature type="compositionally biased region" description="Polar residues" evidence="1">
    <location>
        <begin position="172"/>
        <end position="186"/>
    </location>
</feature>
<reference evidence="2" key="2">
    <citation type="journal article" date="2022" name="Hortic Res">
        <title>The genome of Dioscorea zingiberensis sheds light on the biosynthesis, origin and evolution of the medicinally important diosgenin saponins.</title>
        <authorList>
            <person name="Li Y."/>
            <person name="Tan C."/>
            <person name="Li Z."/>
            <person name="Guo J."/>
            <person name="Li S."/>
            <person name="Chen X."/>
            <person name="Wang C."/>
            <person name="Dai X."/>
            <person name="Yang H."/>
            <person name="Song W."/>
            <person name="Hou L."/>
            <person name="Xu J."/>
            <person name="Tong Z."/>
            <person name="Xu A."/>
            <person name="Yuan X."/>
            <person name="Wang W."/>
            <person name="Yang Q."/>
            <person name="Chen L."/>
            <person name="Sun Z."/>
            <person name="Wang K."/>
            <person name="Pan B."/>
            <person name="Chen J."/>
            <person name="Bao Y."/>
            <person name="Liu F."/>
            <person name="Qi X."/>
            <person name="Gang D.R."/>
            <person name="Wen J."/>
            <person name="Li J."/>
        </authorList>
    </citation>
    <scope>NUCLEOTIDE SEQUENCE</scope>
    <source>
        <strain evidence="2">Dzin_1.0</strain>
    </source>
</reference>
<feature type="region of interest" description="Disordered" evidence="1">
    <location>
        <begin position="1"/>
        <end position="86"/>
    </location>
</feature>
<organism evidence="2 3">
    <name type="scientific">Dioscorea zingiberensis</name>
    <dbReference type="NCBI Taxonomy" id="325984"/>
    <lineage>
        <taxon>Eukaryota</taxon>
        <taxon>Viridiplantae</taxon>
        <taxon>Streptophyta</taxon>
        <taxon>Embryophyta</taxon>
        <taxon>Tracheophyta</taxon>
        <taxon>Spermatophyta</taxon>
        <taxon>Magnoliopsida</taxon>
        <taxon>Liliopsida</taxon>
        <taxon>Dioscoreales</taxon>
        <taxon>Dioscoreaceae</taxon>
        <taxon>Dioscorea</taxon>
    </lineage>
</organism>
<dbReference type="Proteomes" id="UP001085076">
    <property type="component" value="Miscellaneous, Linkage group lg06"/>
</dbReference>
<accession>A0A9D5C9F1</accession>